<keyword evidence="3" id="KW-0489">Methyltransferase</keyword>
<accession>A0A2H3EGM0</accession>
<name>A0A2H3EGM0_ARMGA</name>
<reference evidence="10" key="1">
    <citation type="journal article" date="2017" name="Nat. Ecol. Evol.">
        <title>Genome expansion and lineage-specific genetic innovations in the forest pathogenic fungi Armillaria.</title>
        <authorList>
            <person name="Sipos G."/>
            <person name="Prasanna A.N."/>
            <person name="Walter M.C."/>
            <person name="O'Connor E."/>
            <person name="Balint B."/>
            <person name="Krizsan K."/>
            <person name="Kiss B."/>
            <person name="Hess J."/>
            <person name="Varga T."/>
            <person name="Slot J."/>
            <person name="Riley R."/>
            <person name="Boka B."/>
            <person name="Rigling D."/>
            <person name="Barry K."/>
            <person name="Lee J."/>
            <person name="Mihaltcheva S."/>
            <person name="LaButti K."/>
            <person name="Lipzen A."/>
            <person name="Waldron R."/>
            <person name="Moloney N.M."/>
            <person name="Sperisen C."/>
            <person name="Kredics L."/>
            <person name="Vagvoelgyi C."/>
            <person name="Patrignani A."/>
            <person name="Fitzpatrick D."/>
            <person name="Nagy I."/>
            <person name="Doyle S."/>
            <person name="Anderson J.B."/>
            <person name="Grigoriev I.V."/>
            <person name="Gueldener U."/>
            <person name="Muensterkoetter M."/>
            <person name="Nagy L.G."/>
        </authorList>
    </citation>
    <scope>NUCLEOTIDE SEQUENCE [LARGE SCALE GENOMIC DNA]</scope>
    <source>
        <strain evidence="10">Ar21-2</strain>
    </source>
</reference>
<dbReference type="STRING" id="47427.A0A2H3EGM0"/>
<dbReference type="EMBL" id="KZ293648">
    <property type="protein sequence ID" value="PBK98506.1"/>
    <property type="molecule type" value="Genomic_DNA"/>
</dbReference>
<evidence type="ECO:0000256" key="5">
    <source>
        <dbReference type="ARBA" id="ARBA00022691"/>
    </source>
</evidence>
<dbReference type="InterPro" id="IPR046341">
    <property type="entry name" value="SET_dom_sf"/>
</dbReference>
<feature type="non-terminal residue" evidence="9">
    <location>
        <position position="128"/>
    </location>
</feature>
<keyword evidence="10" id="KW-1185">Reference proteome</keyword>
<keyword evidence="2" id="KW-0158">Chromosome</keyword>
<dbReference type="InParanoid" id="A0A2H3EGM0"/>
<dbReference type="Gene3D" id="2.170.270.10">
    <property type="entry name" value="SET domain"/>
    <property type="match status" value="1"/>
</dbReference>
<dbReference type="SUPFAM" id="SSF82199">
    <property type="entry name" value="SET domain"/>
    <property type="match status" value="1"/>
</dbReference>
<dbReference type="GO" id="GO:0046872">
    <property type="term" value="F:metal ion binding"/>
    <property type="evidence" value="ECO:0007669"/>
    <property type="project" value="UniProtKB-KW"/>
</dbReference>
<dbReference type="GO" id="GO:0008168">
    <property type="term" value="F:methyltransferase activity"/>
    <property type="evidence" value="ECO:0007669"/>
    <property type="project" value="UniProtKB-KW"/>
</dbReference>
<comment type="subcellular location">
    <subcellularLocation>
        <location evidence="1">Chromosome</location>
    </subcellularLocation>
</comment>
<feature type="domain" description="SET" evidence="8">
    <location>
        <begin position="1"/>
        <end position="123"/>
    </location>
</feature>
<evidence type="ECO:0000256" key="1">
    <source>
        <dbReference type="ARBA" id="ARBA00004286"/>
    </source>
</evidence>
<evidence type="ECO:0000256" key="4">
    <source>
        <dbReference type="ARBA" id="ARBA00022679"/>
    </source>
</evidence>
<dbReference type="OrthoDB" id="308383at2759"/>
<keyword evidence="7" id="KW-0862">Zinc</keyword>
<dbReference type="OMA" id="FDLDFWH"/>
<dbReference type="InterPro" id="IPR001214">
    <property type="entry name" value="SET_dom"/>
</dbReference>
<feature type="non-terminal residue" evidence="9">
    <location>
        <position position="1"/>
    </location>
</feature>
<dbReference type="PROSITE" id="PS50280">
    <property type="entry name" value="SET"/>
    <property type="match status" value="1"/>
</dbReference>
<dbReference type="PANTHER" id="PTHR46223">
    <property type="entry name" value="HISTONE-LYSINE N-METHYLTRANSFERASE SUV39H"/>
    <property type="match status" value="1"/>
</dbReference>
<protein>
    <submittedName>
        <fullName evidence="9">SET domain-containing protein</fullName>
    </submittedName>
</protein>
<keyword evidence="4" id="KW-0808">Transferase</keyword>
<evidence type="ECO:0000256" key="3">
    <source>
        <dbReference type="ARBA" id="ARBA00022603"/>
    </source>
</evidence>
<evidence type="ECO:0000256" key="6">
    <source>
        <dbReference type="ARBA" id="ARBA00022723"/>
    </source>
</evidence>
<dbReference type="AlphaFoldDB" id="A0A2H3EGM0"/>
<keyword evidence="5" id="KW-0949">S-adenosyl-L-methionine</keyword>
<evidence type="ECO:0000259" key="8">
    <source>
        <dbReference type="PROSITE" id="PS50280"/>
    </source>
</evidence>
<dbReference type="GO" id="GO:0032259">
    <property type="term" value="P:methylation"/>
    <property type="evidence" value="ECO:0007669"/>
    <property type="project" value="UniProtKB-KW"/>
</dbReference>
<dbReference type="Pfam" id="PF00856">
    <property type="entry name" value="SET"/>
    <property type="match status" value="1"/>
</dbReference>
<proteinExistence type="predicted"/>
<organism evidence="9 10">
    <name type="scientific">Armillaria gallica</name>
    <name type="common">Bulbous honey fungus</name>
    <name type="synonym">Armillaria bulbosa</name>
    <dbReference type="NCBI Taxonomy" id="47427"/>
    <lineage>
        <taxon>Eukaryota</taxon>
        <taxon>Fungi</taxon>
        <taxon>Dikarya</taxon>
        <taxon>Basidiomycota</taxon>
        <taxon>Agaricomycotina</taxon>
        <taxon>Agaricomycetes</taxon>
        <taxon>Agaricomycetidae</taxon>
        <taxon>Agaricales</taxon>
        <taxon>Marasmiineae</taxon>
        <taxon>Physalacriaceae</taxon>
        <taxon>Armillaria</taxon>
    </lineage>
</organism>
<evidence type="ECO:0000256" key="7">
    <source>
        <dbReference type="ARBA" id="ARBA00022833"/>
    </source>
</evidence>
<evidence type="ECO:0000256" key="2">
    <source>
        <dbReference type="ARBA" id="ARBA00022454"/>
    </source>
</evidence>
<dbReference type="PANTHER" id="PTHR46223:SF3">
    <property type="entry name" value="HISTONE-LYSINE N-METHYLTRANSFERASE SET-23"/>
    <property type="match status" value="1"/>
</dbReference>
<evidence type="ECO:0000313" key="10">
    <source>
        <dbReference type="Proteomes" id="UP000217790"/>
    </source>
</evidence>
<dbReference type="Proteomes" id="UP000217790">
    <property type="component" value="Unassembled WGS sequence"/>
</dbReference>
<evidence type="ECO:0000313" key="9">
    <source>
        <dbReference type="EMBL" id="PBK98506.1"/>
    </source>
</evidence>
<dbReference type="GO" id="GO:0005694">
    <property type="term" value="C:chromosome"/>
    <property type="evidence" value="ECO:0007669"/>
    <property type="project" value="UniProtKB-SubCell"/>
</dbReference>
<sequence length="128" mass="14092">GTFVGIFAGELLSFKESETRLSGYGPLGGCYVVDIDFYHTRNSAKKYCIDSTSVGNFTRFMVCISSPFSTMLPVHDAHKNHSCVPNCAFFPCILNDSDTDKPLLTIFTTTEVHPGEELTLSYCGDTQD</sequence>
<keyword evidence="6" id="KW-0479">Metal-binding</keyword>
<dbReference type="InterPro" id="IPR050973">
    <property type="entry name" value="H3K9_Histone-Lys_N-MTase"/>
</dbReference>
<gene>
    <name evidence="9" type="ORF">ARMGADRAFT_864778</name>
</gene>